<protein>
    <recommendedName>
        <fullName evidence="1">Methyltransferase domain-containing protein</fullName>
    </recommendedName>
</protein>
<comment type="caution">
    <text evidence="2">The sequence shown here is derived from an EMBL/GenBank/DDBJ whole genome shotgun (WGS) entry which is preliminary data.</text>
</comment>
<dbReference type="InterPro" id="IPR029063">
    <property type="entry name" value="SAM-dependent_MTases_sf"/>
</dbReference>
<proteinExistence type="predicted"/>
<reference evidence="2" key="1">
    <citation type="submission" date="2021-10" db="EMBL/GenBank/DDBJ databases">
        <title>De novo Genome Assembly of Clathrus columnatus (Basidiomycota, Fungi) Using Illumina and Nanopore Sequence Data.</title>
        <authorList>
            <person name="Ogiso-Tanaka E."/>
            <person name="Itagaki H."/>
            <person name="Hosoya T."/>
            <person name="Hosaka K."/>
        </authorList>
    </citation>
    <scope>NUCLEOTIDE SEQUENCE</scope>
    <source>
        <strain evidence="2">MO-923</strain>
    </source>
</reference>
<dbReference type="Gene3D" id="3.40.50.150">
    <property type="entry name" value="Vaccinia Virus protein VP39"/>
    <property type="match status" value="1"/>
</dbReference>
<dbReference type="EMBL" id="BPWL01000008">
    <property type="protein sequence ID" value="GJJ12945.1"/>
    <property type="molecule type" value="Genomic_DNA"/>
</dbReference>
<name>A0AAV5AFA8_9AGAM</name>
<dbReference type="Proteomes" id="UP001050691">
    <property type="component" value="Unassembled WGS sequence"/>
</dbReference>
<dbReference type="PANTHER" id="PTHR43861">
    <property type="entry name" value="TRANS-ACONITATE 2-METHYLTRANSFERASE-RELATED"/>
    <property type="match status" value="1"/>
</dbReference>
<dbReference type="CDD" id="cd02440">
    <property type="entry name" value="AdoMet_MTases"/>
    <property type="match status" value="1"/>
</dbReference>
<gene>
    <name evidence="2" type="ORF">Clacol_007192</name>
</gene>
<keyword evidence="3" id="KW-1185">Reference proteome</keyword>
<feature type="domain" description="Methyltransferase" evidence="1">
    <location>
        <begin position="25"/>
        <end position="132"/>
    </location>
</feature>
<evidence type="ECO:0000313" key="2">
    <source>
        <dbReference type="EMBL" id="GJJ12945.1"/>
    </source>
</evidence>
<organism evidence="2 3">
    <name type="scientific">Clathrus columnatus</name>
    <dbReference type="NCBI Taxonomy" id="1419009"/>
    <lineage>
        <taxon>Eukaryota</taxon>
        <taxon>Fungi</taxon>
        <taxon>Dikarya</taxon>
        <taxon>Basidiomycota</taxon>
        <taxon>Agaricomycotina</taxon>
        <taxon>Agaricomycetes</taxon>
        <taxon>Phallomycetidae</taxon>
        <taxon>Phallales</taxon>
        <taxon>Clathraceae</taxon>
        <taxon>Clathrus</taxon>
    </lineage>
</organism>
<sequence>MSTPSSTYLHGHHQSVLRSHSWRTANMYILDIGCGPGTITVDFAVLVPDGKVLGVEYSPDVLEQARTYASGRGVKNIEFTTGDIHSLDYPDNTFDIVHAHQVLQHLRDPLKAFSEMRRVTKPGGYVAIREGEVSTFTWYPENKDLDEWLDVYLRSAQSINSSPAAGRQLIALARKAGFERKDIIATASSWCFNIPEDRSWWGKMWADRTLTSSFAKSVIDAKEATREDLERYAQAWKIWEEDEDGWFAMIHSEVVCKVEVE</sequence>
<dbReference type="PANTHER" id="PTHR43861:SF1">
    <property type="entry name" value="TRANS-ACONITATE 2-METHYLTRANSFERASE"/>
    <property type="match status" value="1"/>
</dbReference>
<dbReference type="SUPFAM" id="SSF53335">
    <property type="entry name" value="S-adenosyl-L-methionine-dependent methyltransferases"/>
    <property type="match status" value="1"/>
</dbReference>
<accession>A0AAV5AFA8</accession>
<evidence type="ECO:0000259" key="1">
    <source>
        <dbReference type="Pfam" id="PF13847"/>
    </source>
</evidence>
<dbReference type="AlphaFoldDB" id="A0AAV5AFA8"/>
<dbReference type="Pfam" id="PF13847">
    <property type="entry name" value="Methyltransf_31"/>
    <property type="match status" value="1"/>
</dbReference>
<evidence type="ECO:0000313" key="3">
    <source>
        <dbReference type="Proteomes" id="UP001050691"/>
    </source>
</evidence>
<dbReference type="InterPro" id="IPR025714">
    <property type="entry name" value="Methyltranfer_dom"/>
</dbReference>